<organism evidence="2 3">
    <name type="scientific">Bacteroides caccae</name>
    <dbReference type="NCBI Taxonomy" id="47678"/>
    <lineage>
        <taxon>Bacteria</taxon>
        <taxon>Pseudomonadati</taxon>
        <taxon>Bacteroidota</taxon>
        <taxon>Bacteroidia</taxon>
        <taxon>Bacteroidales</taxon>
        <taxon>Bacteroidaceae</taxon>
        <taxon>Bacteroides</taxon>
    </lineage>
</organism>
<dbReference type="Gene3D" id="3.30.950.30">
    <property type="entry name" value="Schlafen, AAA domain"/>
    <property type="match status" value="1"/>
</dbReference>
<gene>
    <name evidence="2" type="ORF">F2Y31_09240</name>
</gene>
<dbReference type="Pfam" id="PF04326">
    <property type="entry name" value="SLFN_AlbA_2"/>
    <property type="match status" value="1"/>
</dbReference>
<dbReference type="RefSeq" id="WP_149882709.1">
    <property type="nucleotide sequence ID" value="NZ_CACRTB010000023.1"/>
</dbReference>
<dbReference type="PANTHER" id="PTHR30595">
    <property type="entry name" value="GLPR-RELATED TRANSCRIPTIONAL REPRESSOR"/>
    <property type="match status" value="1"/>
</dbReference>
<dbReference type="InterPro" id="IPR038475">
    <property type="entry name" value="RecG_C_sf"/>
</dbReference>
<evidence type="ECO:0000313" key="3">
    <source>
        <dbReference type="Proteomes" id="UP000368418"/>
    </source>
</evidence>
<dbReference type="EMBL" id="VVYD01000006">
    <property type="protein sequence ID" value="KAA5499913.1"/>
    <property type="molecule type" value="Genomic_DNA"/>
</dbReference>
<dbReference type="PANTHER" id="PTHR30595:SF6">
    <property type="entry name" value="SCHLAFEN ALBA-2 DOMAIN-CONTAINING PROTEIN"/>
    <property type="match status" value="1"/>
</dbReference>
<comment type="caution">
    <text evidence="2">The sequence shown here is derived from an EMBL/GenBank/DDBJ whole genome shotgun (WGS) entry which is preliminary data.</text>
</comment>
<dbReference type="Gene3D" id="3.30.565.60">
    <property type="match status" value="1"/>
</dbReference>
<evidence type="ECO:0000313" key="2">
    <source>
        <dbReference type="EMBL" id="KAA5499913.1"/>
    </source>
</evidence>
<proteinExistence type="predicted"/>
<dbReference type="InterPro" id="IPR007421">
    <property type="entry name" value="Schlafen_AlbA_2_dom"/>
</dbReference>
<dbReference type="AlphaFoldDB" id="A0A9P4A7K5"/>
<evidence type="ECO:0000259" key="1">
    <source>
        <dbReference type="Pfam" id="PF04326"/>
    </source>
</evidence>
<name>A0A9P4A7K5_9BACE</name>
<dbReference type="InterPro" id="IPR038461">
    <property type="entry name" value="Schlafen_AlbA_2_dom_sf"/>
</dbReference>
<reference evidence="2 3" key="1">
    <citation type="journal article" date="2019" name="Nat. Med.">
        <title>A library of human gut bacterial isolates paired with longitudinal multiomics data enables mechanistic microbiome research.</title>
        <authorList>
            <person name="Poyet M."/>
            <person name="Groussin M."/>
            <person name="Gibbons S.M."/>
            <person name="Avila-Pacheco J."/>
            <person name="Jiang X."/>
            <person name="Kearney S.M."/>
            <person name="Perrotta A.R."/>
            <person name="Berdy B."/>
            <person name="Zhao S."/>
            <person name="Lieberman T.D."/>
            <person name="Swanson P.K."/>
            <person name="Smith M."/>
            <person name="Roesemann S."/>
            <person name="Alexander J.E."/>
            <person name="Rich S.A."/>
            <person name="Livny J."/>
            <person name="Vlamakis H."/>
            <person name="Clish C."/>
            <person name="Bullock K."/>
            <person name="Deik A."/>
            <person name="Scott J."/>
            <person name="Pierce K.A."/>
            <person name="Xavier R.J."/>
            <person name="Alm E.J."/>
        </authorList>
    </citation>
    <scope>NUCLEOTIDE SEQUENCE [LARGE SCALE GENOMIC DNA]</scope>
    <source>
        <strain evidence="2 3">BIOML-A19</strain>
    </source>
</reference>
<dbReference type="Proteomes" id="UP000368418">
    <property type="component" value="Unassembled WGS sequence"/>
</dbReference>
<feature type="domain" description="Schlafen AlbA-2" evidence="1">
    <location>
        <begin position="20"/>
        <end position="145"/>
    </location>
</feature>
<sequence>MTELELQQYLLREYPQENARCEWKEFKNLKNSFCGDEKDDVISYVSAIANMEGGHLVIGVKDKTLEIVGTDISRLTFNGQPANPQSAAFKLTEQCTYLSFEGLSIKEYVTDDTQKRVWIIHVPKHLPRRPVLAHKKAWQRIEDSLVELTSERMNVILDEPISGTKDWSAEIVPDATVEDLDEVAIAKARMMFKKVHSRIPATEVNAWDAKTFLGKCGLTKNGGITRAAIILLGKYESAFKLRPAVAQVTWTRRDANQDVVDYEHFTVPFILTVDEILSKIENLTLREMPGGTLFPDTMKQYDDYTIREALHNCIAHQDYTMQQRVNFVENPGYLYYSNAGTFLPGTLENALRNEESQSYFRNECLCKAMVDFNMIDTVSRGIKKMFNEQWRRHFPMPDYEIDAVRKKVVVRIYGNEINKRYTDLLKTNNTLSLWDCISLDAVQKGRLIHENVAKDLLCRGLIEGEAPNYNISLGVAKNTHQLPSYTKTKGLDKEKLRQMILQYLKNTGNEGAKRDSIYEYIKDVLPSGKTEEQKLRSLGDILKAMKKEDLIRTDGRNWFEK</sequence>
<protein>
    <submittedName>
        <fullName evidence="2">AAA family ATPase</fullName>
    </submittedName>
</protein>
<accession>A0A9P4A7K5</accession>